<dbReference type="RefSeq" id="WP_337697049.1">
    <property type="nucleotide sequence ID" value="NZ_JBBEGN010000013.1"/>
</dbReference>
<dbReference type="EC" id="3.1.3.5" evidence="2"/>
<dbReference type="SUPFAM" id="SSF64167">
    <property type="entry name" value="SurE-like"/>
    <property type="match status" value="1"/>
</dbReference>
<evidence type="ECO:0000256" key="1">
    <source>
        <dbReference type="ARBA" id="ARBA00000815"/>
    </source>
</evidence>
<dbReference type="EMBL" id="JBBEGN010000013">
    <property type="protein sequence ID" value="MEJ2870480.1"/>
    <property type="molecule type" value="Genomic_DNA"/>
</dbReference>
<evidence type="ECO:0000313" key="4">
    <source>
        <dbReference type="EMBL" id="MEJ2870480.1"/>
    </source>
</evidence>
<evidence type="ECO:0000313" key="5">
    <source>
        <dbReference type="Proteomes" id="UP001385809"/>
    </source>
</evidence>
<comment type="caution">
    <text evidence="4">The sequence shown here is derived from an EMBL/GenBank/DDBJ whole genome shotgun (WGS) entry which is preliminary data.</text>
</comment>
<accession>A0ABU8MV18</accession>
<evidence type="ECO:0000256" key="2">
    <source>
        <dbReference type="ARBA" id="ARBA00012643"/>
    </source>
</evidence>
<dbReference type="InterPro" id="IPR036523">
    <property type="entry name" value="SurE-like_sf"/>
</dbReference>
<feature type="region of interest" description="Disordered" evidence="3">
    <location>
        <begin position="1"/>
        <end position="22"/>
    </location>
</feature>
<name>A0ABU8MV18_9PSEU</name>
<proteinExistence type="predicted"/>
<gene>
    <name evidence="4" type="ORF">WCD74_22115</name>
</gene>
<comment type="catalytic activity">
    <reaction evidence="1">
        <text>a ribonucleoside 5'-phosphate + H2O = a ribonucleoside + phosphate</text>
        <dbReference type="Rhea" id="RHEA:12484"/>
        <dbReference type="ChEBI" id="CHEBI:15377"/>
        <dbReference type="ChEBI" id="CHEBI:18254"/>
        <dbReference type="ChEBI" id="CHEBI:43474"/>
        <dbReference type="ChEBI" id="CHEBI:58043"/>
        <dbReference type="EC" id="3.1.3.5"/>
    </reaction>
</comment>
<reference evidence="4 5" key="1">
    <citation type="submission" date="2024-03" db="EMBL/GenBank/DDBJ databases">
        <title>Actinomycetospora sp. OC33-EN08, a novel actinomycete isolated from wild orchid (Aerides multiflora).</title>
        <authorList>
            <person name="Suriyachadkun C."/>
        </authorList>
    </citation>
    <scope>NUCLEOTIDE SEQUENCE [LARGE SCALE GENOMIC DNA]</scope>
    <source>
        <strain evidence="4 5">OC33-EN08</strain>
    </source>
</reference>
<dbReference type="Gene3D" id="3.40.1210.10">
    <property type="entry name" value="Survival protein SurE-like phosphatase/nucleotidase"/>
    <property type="match status" value="1"/>
</dbReference>
<dbReference type="Proteomes" id="UP001385809">
    <property type="component" value="Unassembled WGS sequence"/>
</dbReference>
<protein>
    <recommendedName>
        <fullName evidence="2">5'-nucleotidase</fullName>
        <ecNumber evidence="2">3.1.3.5</ecNumber>
    </recommendedName>
</protein>
<organism evidence="4 5">
    <name type="scientific">Actinomycetospora aurantiaca</name>
    <dbReference type="NCBI Taxonomy" id="3129233"/>
    <lineage>
        <taxon>Bacteria</taxon>
        <taxon>Bacillati</taxon>
        <taxon>Actinomycetota</taxon>
        <taxon>Actinomycetes</taxon>
        <taxon>Pseudonocardiales</taxon>
        <taxon>Pseudonocardiaceae</taxon>
        <taxon>Actinomycetospora</taxon>
    </lineage>
</organism>
<evidence type="ECO:0000256" key="3">
    <source>
        <dbReference type="SAM" id="MobiDB-lite"/>
    </source>
</evidence>
<keyword evidence="5" id="KW-1185">Reference proteome</keyword>
<sequence length="86" mass="8896">MTTQGARPPGTFTPSSSRDGRNIPVDWIKITYDAGNPAPDTDLYAAAAGHVSVTALSVNLTSEASNDLLREAFNGGPAPIPSEEPA</sequence>